<evidence type="ECO:0000313" key="4">
    <source>
        <dbReference type="EMBL" id="QEE29418.1"/>
    </source>
</evidence>
<keyword evidence="5" id="KW-1185">Reference proteome</keyword>
<sequence length="223" mass="25291">MTTKTQKSEETRALILSTALALFREQGFEKTTMREIAAEAGVALGATYYYFASKDALVLAFYAQSQAELEPLLSEVLTRKHKNLQARLHALITTKLEYFRPNRSLLSALAAHTNPGHSLSPFSEDSRAIRERDVQTFQQALDVDKVKYPADLAPHLPAVLWIYQMGIILYWVYDPSPAQRRTFKLLDKSLPIVTRLIQISTLPLMKPLRKLTVELLETIYGPD</sequence>
<proteinExistence type="predicted"/>
<dbReference type="Gene3D" id="1.10.357.10">
    <property type="entry name" value="Tetracycline Repressor, domain 2"/>
    <property type="match status" value="1"/>
</dbReference>
<dbReference type="InterPro" id="IPR036271">
    <property type="entry name" value="Tet_transcr_reg_TetR-rel_C_sf"/>
</dbReference>
<dbReference type="InterPro" id="IPR009057">
    <property type="entry name" value="Homeodomain-like_sf"/>
</dbReference>
<feature type="domain" description="HTH tetR-type" evidence="3">
    <location>
        <begin position="9"/>
        <end position="69"/>
    </location>
</feature>
<dbReference type="EMBL" id="CP042806">
    <property type="protein sequence ID" value="QEE29418.1"/>
    <property type="molecule type" value="Genomic_DNA"/>
</dbReference>
<dbReference type="SUPFAM" id="SSF48498">
    <property type="entry name" value="Tetracyclin repressor-like, C-terminal domain"/>
    <property type="match status" value="1"/>
</dbReference>
<dbReference type="SUPFAM" id="SSF46689">
    <property type="entry name" value="Homeodomain-like"/>
    <property type="match status" value="1"/>
</dbReference>
<dbReference type="Pfam" id="PF17931">
    <property type="entry name" value="TetR_C_23"/>
    <property type="match status" value="1"/>
</dbReference>
<dbReference type="PANTHER" id="PTHR30055:SF146">
    <property type="entry name" value="HTH-TYPE TRANSCRIPTIONAL DUAL REGULATOR CECR"/>
    <property type="match status" value="1"/>
</dbReference>
<dbReference type="GO" id="GO:0003700">
    <property type="term" value="F:DNA-binding transcription factor activity"/>
    <property type="evidence" value="ECO:0007669"/>
    <property type="project" value="TreeGrafter"/>
</dbReference>
<accession>A0A5B9EB69</accession>
<evidence type="ECO:0000259" key="3">
    <source>
        <dbReference type="PROSITE" id="PS50977"/>
    </source>
</evidence>
<evidence type="ECO:0000256" key="2">
    <source>
        <dbReference type="PROSITE-ProRule" id="PRU00335"/>
    </source>
</evidence>
<dbReference type="AlphaFoldDB" id="A0A5B9EB69"/>
<dbReference type="PRINTS" id="PR00455">
    <property type="entry name" value="HTHTETR"/>
</dbReference>
<dbReference type="PROSITE" id="PS50977">
    <property type="entry name" value="HTH_TETR_2"/>
    <property type="match status" value="1"/>
</dbReference>
<dbReference type="InterPro" id="IPR041673">
    <property type="entry name" value="TetR_C_23"/>
</dbReference>
<protein>
    <submittedName>
        <fullName evidence="4">TetR/AcrR family transcriptional regulator</fullName>
    </submittedName>
</protein>
<dbReference type="KEGG" id="talb:FTW19_16280"/>
<evidence type="ECO:0000313" key="5">
    <source>
        <dbReference type="Proteomes" id="UP000321820"/>
    </source>
</evidence>
<dbReference type="GO" id="GO:0000976">
    <property type="term" value="F:transcription cis-regulatory region binding"/>
    <property type="evidence" value="ECO:0007669"/>
    <property type="project" value="TreeGrafter"/>
</dbReference>
<dbReference type="InterPro" id="IPR001647">
    <property type="entry name" value="HTH_TetR"/>
</dbReference>
<feature type="DNA-binding region" description="H-T-H motif" evidence="2">
    <location>
        <begin position="32"/>
        <end position="51"/>
    </location>
</feature>
<dbReference type="Pfam" id="PF00440">
    <property type="entry name" value="TetR_N"/>
    <property type="match status" value="1"/>
</dbReference>
<dbReference type="Proteomes" id="UP000321820">
    <property type="component" value="Chromosome"/>
</dbReference>
<name>A0A5B9EB69_9BACT</name>
<reference evidence="4 5" key="1">
    <citation type="submission" date="2019-08" db="EMBL/GenBank/DDBJ databases">
        <title>Complete genome sequence of Terriglobus albidus strain ORNL.</title>
        <authorList>
            <person name="Podar M."/>
        </authorList>
    </citation>
    <scope>NUCLEOTIDE SEQUENCE [LARGE SCALE GENOMIC DNA]</scope>
    <source>
        <strain evidence="4 5">ORNL</strain>
    </source>
</reference>
<dbReference type="OrthoDB" id="116659at2"/>
<evidence type="ECO:0000256" key="1">
    <source>
        <dbReference type="ARBA" id="ARBA00023125"/>
    </source>
</evidence>
<gene>
    <name evidence="4" type="ORF">FTW19_16280</name>
</gene>
<dbReference type="RefSeq" id="WP_147648610.1">
    <property type="nucleotide sequence ID" value="NZ_CP042806.1"/>
</dbReference>
<dbReference type="InterPro" id="IPR050109">
    <property type="entry name" value="HTH-type_TetR-like_transc_reg"/>
</dbReference>
<keyword evidence="1 2" id="KW-0238">DNA-binding</keyword>
<organism evidence="4 5">
    <name type="scientific">Terriglobus albidus</name>
    <dbReference type="NCBI Taxonomy" id="1592106"/>
    <lineage>
        <taxon>Bacteria</taxon>
        <taxon>Pseudomonadati</taxon>
        <taxon>Acidobacteriota</taxon>
        <taxon>Terriglobia</taxon>
        <taxon>Terriglobales</taxon>
        <taxon>Acidobacteriaceae</taxon>
        <taxon>Terriglobus</taxon>
    </lineage>
</organism>
<dbReference type="PANTHER" id="PTHR30055">
    <property type="entry name" value="HTH-TYPE TRANSCRIPTIONAL REGULATOR RUTR"/>
    <property type="match status" value="1"/>
</dbReference>